<protein>
    <submittedName>
        <fullName evidence="1">Uncharacterized protein</fullName>
    </submittedName>
</protein>
<dbReference type="EMBL" id="MF417903">
    <property type="protein sequence ID" value="ASN70216.1"/>
    <property type="molecule type" value="Genomic_DNA"/>
</dbReference>
<name>A0A2H4JCE7_9CAUD</name>
<proteinExistence type="predicted"/>
<reference evidence="1" key="1">
    <citation type="submission" date="2017-06" db="EMBL/GenBank/DDBJ databases">
        <title>Novel phages from South African skin metaviromes.</title>
        <authorList>
            <person name="van Zyl L.J."/>
            <person name="Abrahams Y."/>
            <person name="Stander E.A."/>
            <person name="Kirby B.M."/>
            <person name="Clavaud C."/>
            <person name="Farcet C."/>
            <person name="Breton L."/>
            <person name="Trindade M.I."/>
        </authorList>
    </citation>
    <scope>NUCLEOTIDE SEQUENCE</scope>
</reference>
<accession>A0A2H4JCE7</accession>
<evidence type="ECO:0000313" key="1">
    <source>
        <dbReference type="EMBL" id="ASN70216.1"/>
    </source>
</evidence>
<organism evidence="1">
    <name type="scientific">uncultured Caudovirales phage</name>
    <dbReference type="NCBI Taxonomy" id="2100421"/>
    <lineage>
        <taxon>Viruses</taxon>
        <taxon>Duplodnaviria</taxon>
        <taxon>Heunggongvirae</taxon>
        <taxon>Uroviricota</taxon>
        <taxon>Caudoviricetes</taxon>
        <taxon>Peduoviridae</taxon>
        <taxon>Maltschvirus</taxon>
        <taxon>Maltschvirus maltsch</taxon>
    </lineage>
</organism>
<gene>
    <name evidence="1" type="ORF">10F3_31</name>
</gene>
<sequence length="48" mass="5957">MNQYRVYDKRTDETLFQSKDKPDCYVFIQSNYDESDDDWEHIFIDTNK</sequence>